<keyword evidence="2" id="KW-1185">Reference proteome</keyword>
<evidence type="ECO:0000313" key="2">
    <source>
        <dbReference type="Proteomes" id="UP001058074"/>
    </source>
</evidence>
<sequence length="208" mass="24221">MKNSPKKIIKTTLMLLASCLLALIINYNFTMEIINRIVYIRDSLMEPLAITLIILQAVVIFSIFKMFISRQIDKYSYYIIWTCYFFILAFVLFGRPTAFRKFNFNPLDILNGLNNFDSIFIYLLNILAFIPIGYIFRHKGARNMLLIMIPIEFLIETIQYIFKLGIFDINDIILNLIGICIGYIISKNKDLLKIENTSSANKNKDTVI</sequence>
<reference evidence="1" key="1">
    <citation type="journal article" date="2025" name="Int. J. Syst. Evol. Microbiol.">
        <title>Inconstantimicrobium mannanitabidum sp. nov., a novel member of the family Clostridiaceae isolated from anoxic soil under the treatment of reductive soil disinfestation.</title>
        <authorList>
            <person name="Ueki A."/>
            <person name="Tonouchi A."/>
            <person name="Honma S."/>
            <person name="Kaku N."/>
            <person name="Ueki K."/>
        </authorList>
    </citation>
    <scope>NUCLEOTIDE SEQUENCE</scope>
    <source>
        <strain evidence="1">TW13</strain>
    </source>
</reference>
<proteinExistence type="predicted"/>
<accession>A0ACB5RCB6</accession>
<protein>
    <submittedName>
        <fullName evidence="1">Uncharacterized protein</fullName>
    </submittedName>
</protein>
<comment type="caution">
    <text evidence="1">The sequence shown here is derived from an EMBL/GenBank/DDBJ whole genome shotgun (WGS) entry which is preliminary data.</text>
</comment>
<organism evidence="1 2">
    <name type="scientific">Inconstantimicrobium mannanitabidum</name>
    <dbReference type="NCBI Taxonomy" id="1604901"/>
    <lineage>
        <taxon>Bacteria</taxon>
        <taxon>Bacillati</taxon>
        <taxon>Bacillota</taxon>
        <taxon>Clostridia</taxon>
        <taxon>Eubacteriales</taxon>
        <taxon>Clostridiaceae</taxon>
        <taxon>Inconstantimicrobium</taxon>
    </lineage>
</organism>
<gene>
    <name evidence="1" type="ORF">rsdtw13_21460</name>
</gene>
<dbReference type="EMBL" id="BROD01000001">
    <property type="protein sequence ID" value="GKX66888.1"/>
    <property type="molecule type" value="Genomic_DNA"/>
</dbReference>
<dbReference type="Proteomes" id="UP001058074">
    <property type="component" value="Unassembled WGS sequence"/>
</dbReference>
<evidence type="ECO:0000313" key="1">
    <source>
        <dbReference type="EMBL" id="GKX66888.1"/>
    </source>
</evidence>
<name>A0ACB5RCB6_9CLOT</name>